<dbReference type="SUPFAM" id="SSF158702">
    <property type="entry name" value="Sec63 N-terminal domain-like"/>
    <property type="match status" value="1"/>
</dbReference>
<dbReference type="RefSeq" id="WP_013737458.1">
    <property type="nucleotide sequence ID" value="NC_015435.1"/>
</dbReference>
<dbReference type="EMBL" id="CP002656">
    <property type="protein sequence ID" value="AEB94960.1"/>
    <property type="molecule type" value="Genomic_DNA"/>
</dbReference>
<dbReference type="Pfam" id="PF00270">
    <property type="entry name" value="DEAD"/>
    <property type="match status" value="1"/>
</dbReference>
<dbReference type="Gene3D" id="3.40.50.300">
    <property type="entry name" value="P-loop containing nucleotide triphosphate hydrolases"/>
    <property type="match status" value="2"/>
</dbReference>
<dbReference type="PANTHER" id="PTHR47961:SF10">
    <property type="entry name" value="ATP-DEPENDENT DNA HELICASE HEL308"/>
    <property type="match status" value="1"/>
</dbReference>
<dbReference type="STRING" id="1006006.Mcup_0855"/>
<dbReference type="HOGENOM" id="CLU_439172_0_0_2"/>
<evidence type="ECO:0000259" key="6">
    <source>
        <dbReference type="PROSITE" id="PS51194"/>
    </source>
</evidence>
<evidence type="ECO:0000256" key="1">
    <source>
        <dbReference type="ARBA" id="ARBA00022741"/>
    </source>
</evidence>
<organism evidence="7 8">
    <name type="scientific">Metallosphaera cuprina (strain Ar-4)</name>
    <dbReference type="NCBI Taxonomy" id="1006006"/>
    <lineage>
        <taxon>Archaea</taxon>
        <taxon>Thermoproteota</taxon>
        <taxon>Thermoprotei</taxon>
        <taxon>Sulfolobales</taxon>
        <taxon>Sulfolobaceae</taxon>
        <taxon>Metallosphaera</taxon>
    </lineage>
</organism>
<keyword evidence="1" id="KW-0547">Nucleotide-binding</keyword>
<evidence type="ECO:0000259" key="5">
    <source>
        <dbReference type="PROSITE" id="PS51192"/>
    </source>
</evidence>
<dbReference type="PROSITE" id="PS51192">
    <property type="entry name" value="HELICASE_ATP_BIND_1"/>
    <property type="match status" value="1"/>
</dbReference>
<evidence type="ECO:0000313" key="8">
    <source>
        <dbReference type="Proteomes" id="UP000007812"/>
    </source>
</evidence>
<accession>F4G2B2</accession>
<dbReference type="Proteomes" id="UP000007812">
    <property type="component" value="Chromosome"/>
</dbReference>
<dbReference type="SMART" id="SM00490">
    <property type="entry name" value="HELICc"/>
    <property type="match status" value="1"/>
</dbReference>
<dbReference type="GeneID" id="10493046"/>
<dbReference type="GO" id="GO:0016787">
    <property type="term" value="F:hydrolase activity"/>
    <property type="evidence" value="ECO:0007669"/>
    <property type="project" value="UniProtKB-KW"/>
</dbReference>
<protein>
    <submittedName>
        <fullName evidence="7">DEAD/DEAH box helicase domain-containing protein</fullName>
    </submittedName>
</protein>
<dbReference type="Pfam" id="PF00271">
    <property type="entry name" value="Helicase_C"/>
    <property type="match status" value="1"/>
</dbReference>
<evidence type="ECO:0000256" key="3">
    <source>
        <dbReference type="ARBA" id="ARBA00022806"/>
    </source>
</evidence>
<dbReference type="PROSITE" id="PS51194">
    <property type="entry name" value="HELICASE_CTER"/>
    <property type="match status" value="1"/>
</dbReference>
<dbReference type="GO" id="GO:0003676">
    <property type="term" value="F:nucleic acid binding"/>
    <property type="evidence" value="ECO:0007669"/>
    <property type="project" value="InterPro"/>
</dbReference>
<dbReference type="InterPro" id="IPR050474">
    <property type="entry name" value="Hel308_SKI2-like"/>
</dbReference>
<dbReference type="GO" id="GO:0004386">
    <property type="term" value="F:helicase activity"/>
    <property type="evidence" value="ECO:0007669"/>
    <property type="project" value="UniProtKB-KW"/>
</dbReference>
<dbReference type="PATRIC" id="fig|1006006.8.peg.853"/>
<dbReference type="OrthoDB" id="39583at2157"/>
<dbReference type="KEGG" id="mcn:Mcup_0855"/>
<evidence type="ECO:0000256" key="2">
    <source>
        <dbReference type="ARBA" id="ARBA00022801"/>
    </source>
</evidence>
<evidence type="ECO:0000313" key="7">
    <source>
        <dbReference type="EMBL" id="AEB94960.1"/>
    </source>
</evidence>
<keyword evidence="4" id="KW-0067">ATP-binding</keyword>
<feature type="domain" description="Helicase C-terminal" evidence="6">
    <location>
        <begin position="205"/>
        <end position="372"/>
    </location>
</feature>
<name>F4G2B2_METCR</name>
<dbReference type="GO" id="GO:0140097">
    <property type="term" value="F:catalytic activity, acting on DNA"/>
    <property type="evidence" value="ECO:0007669"/>
    <property type="project" value="UniProtKB-ARBA"/>
</dbReference>
<keyword evidence="2" id="KW-0378">Hydrolase</keyword>
<dbReference type="InterPro" id="IPR027417">
    <property type="entry name" value="P-loop_NTPase"/>
</dbReference>
<keyword evidence="8" id="KW-1185">Reference proteome</keyword>
<dbReference type="AlphaFoldDB" id="F4G2B2"/>
<reference evidence="7 8" key="1">
    <citation type="journal article" date="2011" name="J. Bacteriol.">
        <title>Complete genome sequence of Metallosphaera cuprina, a metal sulfide-oxidizing archaeon from a hot spring.</title>
        <authorList>
            <person name="Liu L.J."/>
            <person name="You X.Y."/>
            <person name="Zheng H."/>
            <person name="Wang S."/>
            <person name="Jiang C.Y."/>
            <person name="Liu S.J."/>
        </authorList>
    </citation>
    <scope>NUCLEOTIDE SEQUENCE [LARGE SCALE GENOMIC DNA]</scope>
    <source>
        <strain evidence="7 8">Ar-4</strain>
    </source>
</reference>
<proteinExistence type="predicted"/>
<dbReference type="PANTHER" id="PTHR47961">
    <property type="entry name" value="DNA POLYMERASE THETA, PUTATIVE (AFU_ORTHOLOGUE AFUA_1G05260)-RELATED"/>
    <property type="match status" value="1"/>
</dbReference>
<dbReference type="Gene3D" id="1.10.3380.20">
    <property type="match status" value="1"/>
</dbReference>
<sequence>MSFPLFDTFFAEYYANPDENYLITAPTGSGKTHIAKKVLVESEPISVYVSPLKALSAEVYNSIRSKIDSTLIESDVYEDDLHNVKGNVILTTYEKFDSAIRHNYRWLSKVRRVVIDEVHNVETDRGLAIENVVLWTKSRDLPIISLSATLHSPAKYLKWLNAKLISQDKRTVPLHECVAYPYTIKCGKWEEDLKPSRLSRPRYELLTLLLKKIVSQDRNALVFVKSRRSAESLAIELRRDGFRAQHYHSGMTQVDRRRALEMLINGELNVMVSTTALSQGVNLPVYAVIFYELKLPDVNERGEFKGWKDISTAQFRQMAGRAGRPGYDSEGMAVIITNSERSAIELENRYFHGQISSQYVKPDLSTLTLAFISWNQGIGTEEIENSLRSSYNYSQIELEEFTKTIKNLENLKLIENKKGVRTTSLGKAVALSYIDVKAFVGFPLDNNDIDLVSVILSSHEVAPSLRGCKEGKDLLTRWMNGESINEVCKKLSAKDINDVISNARWISFAMYRVMKALNDKRSEIAFDTYVRLKYGVPKEGINLVRNGIPRELAVHLLKIGIQSLRSLCVQIGFKEIREKVRDAGVQAELLCRKVYSSDLLVFDVRRAIQEFEGREFQVSDLIRKYGRRSLPELISMGLLMRNGNKFILRKPSNKR</sequence>
<dbReference type="SUPFAM" id="SSF52540">
    <property type="entry name" value="P-loop containing nucleoside triphosphate hydrolases"/>
    <property type="match status" value="1"/>
</dbReference>
<dbReference type="GO" id="GO:0005524">
    <property type="term" value="F:ATP binding"/>
    <property type="evidence" value="ECO:0007669"/>
    <property type="project" value="UniProtKB-KW"/>
</dbReference>
<dbReference type="InterPro" id="IPR014001">
    <property type="entry name" value="Helicase_ATP-bd"/>
</dbReference>
<dbReference type="SMART" id="SM00487">
    <property type="entry name" value="DEXDc"/>
    <property type="match status" value="1"/>
</dbReference>
<dbReference type="eggNOG" id="arCOG00553">
    <property type="taxonomic scope" value="Archaea"/>
</dbReference>
<feature type="domain" description="Helicase ATP-binding" evidence="5">
    <location>
        <begin position="12"/>
        <end position="168"/>
    </location>
</feature>
<gene>
    <name evidence="7" type="ordered locus">Mcup_0855</name>
</gene>
<dbReference type="InterPro" id="IPR011545">
    <property type="entry name" value="DEAD/DEAH_box_helicase_dom"/>
</dbReference>
<keyword evidence="3 7" id="KW-0347">Helicase</keyword>
<dbReference type="InterPro" id="IPR001650">
    <property type="entry name" value="Helicase_C-like"/>
</dbReference>
<evidence type="ECO:0000256" key="4">
    <source>
        <dbReference type="ARBA" id="ARBA00022840"/>
    </source>
</evidence>